<keyword evidence="8" id="KW-1185">Reference proteome</keyword>
<name>A0A914YYD4_9BILA</name>
<evidence type="ECO:0000313" key="8">
    <source>
        <dbReference type="Proteomes" id="UP000887577"/>
    </source>
</evidence>
<dbReference type="GO" id="GO:0005886">
    <property type="term" value="C:plasma membrane"/>
    <property type="evidence" value="ECO:0007669"/>
    <property type="project" value="TreeGrafter"/>
</dbReference>
<feature type="domain" description="Ion transport" evidence="7">
    <location>
        <begin position="119"/>
        <end position="344"/>
    </location>
</feature>
<feature type="transmembrane region" description="Helical" evidence="6">
    <location>
        <begin position="1080"/>
        <end position="1104"/>
    </location>
</feature>
<keyword evidence="5" id="KW-0175">Coiled coil</keyword>
<dbReference type="GO" id="GO:0032224">
    <property type="term" value="P:positive regulation of synaptic transmission, cholinergic"/>
    <property type="evidence" value="ECO:0007669"/>
    <property type="project" value="TreeGrafter"/>
</dbReference>
<feature type="transmembrane region" description="Helical" evidence="6">
    <location>
        <begin position="681"/>
        <end position="698"/>
    </location>
</feature>
<feature type="domain" description="Ion transport" evidence="7">
    <location>
        <begin position="945"/>
        <end position="1203"/>
    </location>
</feature>
<comment type="subcellular location">
    <subcellularLocation>
        <location evidence="1">Membrane</location>
        <topology evidence="1">Multi-pass membrane protein</topology>
    </subcellularLocation>
</comment>
<dbReference type="InterPro" id="IPR028823">
    <property type="entry name" value="NALCN"/>
</dbReference>
<proteinExistence type="predicted"/>
<dbReference type="Pfam" id="PF00520">
    <property type="entry name" value="Ion_trans"/>
    <property type="match status" value="3"/>
</dbReference>
<dbReference type="InterPro" id="IPR005821">
    <property type="entry name" value="Ion_trans_dom"/>
</dbReference>
<evidence type="ECO:0000256" key="6">
    <source>
        <dbReference type="SAM" id="Phobius"/>
    </source>
</evidence>
<dbReference type="SUPFAM" id="SSF81324">
    <property type="entry name" value="Voltage-gated potassium channels"/>
    <property type="match status" value="3"/>
</dbReference>
<dbReference type="PANTHER" id="PTHR46141">
    <property type="entry name" value="SODIUM LEAK CHANNEL NON-SELECTIVE PROTEIN"/>
    <property type="match status" value="1"/>
</dbReference>
<dbReference type="Gene3D" id="1.10.287.70">
    <property type="match status" value="3"/>
</dbReference>
<feature type="transmembrane region" description="Helical" evidence="6">
    <location>
        <begin position="972"/>
        <end position="996"/>
    </location>
</feature>
<feature type="transmembrane region" description="Helical" evidence="6">
    <location>
        <begin position="743"/>
        <end position="765"/>
    </location>
</feature>
<feature type="transmembrane region" description="Helical" evidence="6">
    <location>
        <begin position="308"/>
        <end position="337"/>
    </location>
</feature>
<dbReference type="GO" id="GO:0032230">
    <property type="term" value="P:positive regulation of synaptic transmission, GABAergic"/>
    <property type="evidence" value="ECO:0007669"/>
    <property type="project" value="TreeGrafter"/>
</dbReference>
<keyword evidence="4 6" id="KW-0472">Membrane</keyword>
<feature type="transmembrane region" description="Helical" evidence="6">
    <location>
        <begin position="120"/>
        <end position="141"/>
    </location>
</feature>
<feature type="transmembrane region" description="Helical" evidence="6">
    <location>
        <begin position="242"/>
        <end position="264"/>
    </location>
</feature>
<organism evidence="8 9">
    <name type="scientific">Panagrolaimus superbus</name>
    <dbReference type="NCBI Taxonomy" id="310955"/>
    <lineage>
        <taxon>Eukaryota</taxon>
        <taxon>Metazoa</taxon>
        <taxon>Ecdysozoa</taxon>
        <taxon>Nematoda</taxon>
        <taxon>Chromadorea</taxon>
        <taxon>Rhabditida</taxon>
        <taxon>Tylenchina</taxon>
        <taxon>Panagrolaimomorpha</taxon>
        <taxon>Panagrolaimoidea</taxon>
        <taxon>Panagrolaimidae</taxon>
        <taxon>Panagrolaimus</taxon>
    </lineage>
</organism>
<evidence type="ECO:0000256" key="5">
    <source>
        <dbReference type="SAM" id="Coils"/>
    </source>
</evidence>
<dbReference type="Proteomes" id="UP000887577">
    <property type="component" value="Unplaced"/>
</dbReference>
<protein>
    <submittedName>
        <fullName evidence="9">Ion transport domain-containing protein</fullName>
    </submittedName>
</protein>
<feature type="transmembrane region" description="Helical" evidence="6">
    <location>
        <begin position="856"/>
        <end position="883"/>
    </location>
</feature>
<accession>A0A914YYD4</accession>
<feature type="transmembrane region" description="Helical" evidence="6">
    <location>
        <begin position="1166"/>
        <end position="1192"/>
    </location>
</feature>
<evidence type="ECO:0000256" key="4">
    <source>
        <dbReference type="ARBA" id="ARBA00023136"/>
    </source>
</evidence>
<feature type="transmembrane region" description="Helical" evidence="6">
    <location>
        <begin position="942"/>
        <end position="960"/>
    </location>
</feature>
<keyword evidence="3 6" id="KW-1133">Transmembrane helix</keyword>
<sequence>MGVQLFGRLEYHCVLPETDPNNVTILDLAIPDTMCSKEGLGGYQCPGNTNVFIAVITETFAEIRVQFSEMWQKREVVDDDGFQQKLEKTDNGWKLITVDSELQNSTTPSMLHQIVRSTSFTTTMMIIVLLNAMFNASFVYYHDESDIVRRKFYYYTEIVFTFVFIVETIVKIIALSWGTYIRRGQHKIELILCLGSTLNVIPFLYATNVFTYFQVFRLIRLIKASPMLEDFVYKIFGPGKKLGSLVLFTMLILIITSAVSLQLFCFVPHLHMFRTFPQAFMCMFQIITEEGWTEIVVEILRATNYSKFIVSLVAAYFVGYHLLVTLIVLSLFVAVILDNLEMDEELKKVKQLKAREETTCMRTTLPWRLRIFEKFPTRPQMVTLRKINNDFPVPKVRDSFTRQFADTSSENIFEINNDSGPRKRILRLRQKAKNDDRHLYVRQAGQLSSRSCLRELIDNSNKNRILLFDSNQFIAQKSRSRRDNATHAKPRNLNAKIMYEHLKENGDLRLTDSAPKNNLKEGEIDIKALQQKRAQAEFTRNRKEEEMRENHPFFDRPLFTIGRDSNFRRLCQGIVYAKYTLDKVDPLTGKSIQIKYKQLYSAIGMMPYLDWTMVLITAFSCCSMLLESPWPTTGENLVFNNPYLQICEYIFVFAMTLELLFKVAANGLFFTTHAVVRDIGGVMTIFIYITSVWYLIWMPKHVEINSFAQILMIFRAMRPLRIYTLVPQIRRVVVELCKGFKEILLVTILLILLVFTFASFGVQIVGGKLAACNDYSIKSKENCTGVFEQPLLFTRMDVYGKNTPEMHPKILVQRVWANPQNFNFDHVGNAMLALFETLSYKGWNVMRDLLWMRQGAWSVIFLHVYVFMGCMIGLTLFVGVIVANYMENRGTALLTVDQRRWHDLKARLRMAQPLHIPPKPSESAKIRNYLYELTMSKSFKQFYSVLVVIISGTLVIPWNVDEERAQGDVLFYATLMAACCNILFTVEVVLKIIAFTFHGFWQSKRNRIDLFITILGIAWIFLHFIMDKSAGLVVANTPLRRFTYTFGYTIVTSRFFTITGRKSTLKMLMTTVLMSMLRSFFIISAMFLLVLFYAYTGVILFAMVKYGHTISKHVNFRTSKEALVVLFRCVTGEDWNDIMHAIGAVNPPFCFWREGMNYWETDCGNYYGAVIYFCSFYLIITYIVLNVLVAIIMENFSLFYSSEEDALLSYADIRNFQLVWNMVDTSQKGYIPVCRVKFLLRLLKGRLEVDPTKDKLLFKHMCYEMERLHNSEDVSFHDILSMLSYRSVDIRKSLQLEELLQREELEYIIEEEKQMTEKDLIQQLRNNQLASGTISNPRTSITDVMGLQFTETSITNPLILNRSDQHDIKADIINEERSGTKKSKNRRSSIPDIMGEAKKLMWGTRIKTIPAQSSTPDRPAVNPKDILHDKALFAKRTDKRGTMKQFQMATCDLPDLDEFAEEEEELLANERRLSLDNCNVYREHLSSPGATMLRSIYSESTTNEIQHWWEEIFVDN</sequence>
<feature type="coiled-coil region" evidence="5">
    <location>
        <begin position="519"/>
        <end position="549"/>
    </location>
</feature>
<evidence type="ECO:0000256" key="1">
    <source>
        <dbReference type="ARBA" id="ARBA00004141"/>
    </source>
</evidence>
<dbReference type="Gene3D" id="1.20.120.350">
    <property type="entry name" value="Voltage-gated potassium channels. Chain C"/>
    <property type="match status" value="3"/>
</dbReference>
<dbReference type="Gene3D" id="1.10.238.10">
    <property type="entry name" value="EF-hand"/>
    <property type="match status" value="1"/>
</dbReference>
<dbReference type="InterPro" id="IPR027359">
    <property type="entry name" value="Volt_channel_dom_sf"/>
</dbReference>
<dbReference type="WBParaSite" id="PSU_v2.g5509.t1">
    <property type="protein sequence ID" value="PSU_v2.g5509.t1"/>
    <property type="gene ID" value="PSU_v2.g5509"/>
</dbReference>
<feature type="transmembrane region" description="Helical" evidence="6">
    <location>
        <begin position="1008"/>
        <end position="1026"/>
    </location>
</feature>
<feature type="transmembrane region" description="Helical" evidence="6">
    <location>
        <begin position="1041"/>
        <end position="1059"/>
    </location>
</feature>
<dbReference type="PANTHER" id="PTHR46141:SF1">
    <property type="entry name" value="SODIUM LEAK CHANNEL NALCN"/>
    <property type="match status" value="1"/>
</dbReference>
<feature type="transmembrane region" description="Helical" evidence="6">
    <location>
        <begin position="153"/>
        <end position="178"/>
    </location>
</feature>
<keyword evidence="2 6" id="KW-0812">Transmembrane</keyword>
<reference evidence="9" key="1">
    <citation type="submission" date="2022-11" db="UniProtKB">
        <authorList>
            <consortium name="WormBaseParasite"/>
        </authorList>
    </citation>
    <scope>IDENTIFICATION</scope>
</reference>
<evidence type="ECO:0000256" key="2">
    <source>
        <dbReference type="ARBA" id="ARBA00022692"/>
    </source>
</evidence>
<feature type="domain" description="Ion transport" evidence="7">
    <location>
        <begin position="607"/>
        <end position="887"/>
    </location>
</feature>
<evidence type="ECO:0000259" key="7">
    <source>
        <dbReference type="Pfam" id="PF00520"/>
    </source>
</evidence>
<evidence type="ECO:0000313" key="9">
    <source>
        <dbReference type="WBParaSite" id="PSU_v2.g5509.t1"/>
    </source>
</evidence>
<evidence type="ECO:0000256" key="3">
    <source>
        <dbReference type="ARBA" id="ARBA00022989"/>
    </source>
</evidence>
<dbReference type="GO" id="GO:0005261">
    <property type="term" value="F:monoatomic cation channel activity"/>
    <property type="evidence" value="ECO:0007669"/>
    <property type="project" value="InterPro"/>
</dbReference>
<feature type="transmembrane region" description="Helical" evidence="6">
    <location>
        <begin position="190"/>
        <end position="213"/>
    </location>
</feature>
<dbReference type="FunFam" id="1.20.120.350:FF:000030">
    <property type="entry name" value="sodium leak channel non-selective protein"/>
    <property type="match status" value="1"/>
</dbReference>
<feature type="transmembrane region" description="Helical" evidence="6">
    <location>
        <begin position="646"/>
        <end position="669"/>
    </location>
</feature>
<dbReference type="FunFam" id="1.10.287.70:FF:000061">
    <property type="entry name" value="Sodium leak channel non-selective protein"/>
    <property type="match status" value="1"/>
</dbReference>